<evidence type="ECO:0000256" key="2">
    <source>
        <dbReference type="SAM" id="SignalP"/>
    </source>
</evidence>
<organism evidence="3 4">
    <name type="scientific">Ligilactobacillus acidipiscis</name>
    <dbReference type="NCBI Taxonomy" id="89059"/>
    <lineage>
        <taxon>Bacteria</taxon>
        <taxon>Bacillati</taxon>
        <taxon>Bacillota</taxon>
        <taxon>Bacilli</taxon>
        <taxon>Lactobacillales</taxon>
        <taxon>Lactobacillaceae</taxon>
        <taxon>Ligilactobacillus</taxon>
    </lineage>
</organism>
<reference evidence="3" key="1">
    <citation type="journal article" date="2021" name="PeerJ">
        <title>Extensive microbial diversity within the chicken gut microbiome revealed by metagenomics and culture.</title>
        <authorList>
            <person name="Gilroy R."/>
            <person name="Ravi A."/>
            <person name="Getino M."/>
            <person name="Pursley I."/>
            <person name="Horton D.L."/>
            <person name="Alikhan N.F."/>
            <person name="Baker D."/>
            <person name="Gharbi K."/>
            <person name="Hall N."/>
            <person name="Watson M."/>
            <person name="Adriaenssens E.M."/>
            <person name="Foster-Nyarko E."/>
            <person name="Jarju S."/>
            <person name="Secka A."/>
            <person name="Antonio M."/>
            <person name="Oren A."/>
            <person name="Chaudhuri R.R."/>
            <person name="La Ragione R."/>
            <person name="Hildebrand F."/>
            <person name="Pallen M.J."/>
        </authorList>
    </citation>
    <scope>NUCLEOTIDE SEQUENCE</scope>
    <source>
        <strain evidence="3">CHK174-6876</strain>
    </source>
</reference>
<protein>
    <submittedName>
        <fullName evidence="3">DUF4352 domain-containing protein</fullName>
    </submittedName>
</protein>
<gene>
    <name evidence="3" type="ORF">K8V00_02295</name>
</gene>
<evidence type="ECO:0000256" key="1">
    <source>
        <dbReference type="SAM" id="MobiDB-lite"/>
    </source>
</evidence>
<feature type="chain" id="PRO_5039093125" evidence="2">
    <location>
        <begin position="20"/>
        <end position="223"/>
    </location>
</feature>
<dbReference type="PROSITE" id="PS51257">
    <property type="entry name" value="PROKAR_LIPOPROTEIN"/>
    <property type="match status" value="1"/>
</dbReference>
<name>A0A921K043_9LACO</name>
<sequence>MRKFVTITTVFLLSSSLLAACGSEQKESSSNSSPKTQQVSGHKTTAQEKGTDKKAQSKHKKSSANSKQLEINYDDYQLKDQKDYTADFTDESWVDTKVVIDKVEIDQVAAQEYDSANDGTFDVNGFVRLHMSVTPTRDINFYPTQGTAIYNDGQQQEATGNESWDGEIAKDATKDGWISFPVKKLNNVTDLTSIRLKFTADYDTDDYEDDAAYQDYDLTLDLK</sequence>
<evidence type="ECO:0000313" key="3">
    <source>
        <dbReference type="EMBL" id="HJE96427.1"/>
    </source>
</evidence>
<evidence type="ECO:0000313" key="4">
    <source>
        <dbReference type="Proteomes" id="UP000707535"/>
    </source>
</evidence>
<dbReference type="AlphaFoldDB" id="A0A921K043"/>
<feature type="compositionally biased region" description="Low complexity" evidence="1">
    <location>
        <begin position="28"/>
        <end position="40"/>
    </location>
</feature>
<feature type="signal peptide" evidence="2">
    <location>
        <begin position="1"/>
        <end position="19"/>
    </location>
</feature>
<reference evidence="3" key="2">
    <citation type="submission" date="2021-09" db="EMBL/GenBank/DDBJ databases">
        <authorList>
            <person name="Gilroy R."/>
        </authorList>
    </citation>
    <scope>NUCLEOTIDE SEQUENCE</scope>
    <source>
        <strain evidence="3">CHK174-6876</strain>
    </source>
</reference>
<accession>A0A921K043</accession>
<feature type="compositionally biased region" description="Basic and acidic residues" evidence="1">
    <location>
        <begin position="45"/>
        <end position="55"/>
    </location>
</feature>
<proteinExistence type="predicted"/>
<comment type="caution">
    <text evidence="3">The sequence shown here is derived from an EMBL/GenBank/DDBJ whole genome shotgun (WGS) entry which is preliminary data.</text>
</comment>
<dbReference type="EMBL" id="DYXG01000021">
    <property type="protein sequence ID" value="HJE96427.1"/>
    <property type="molecule type" value="Genomic_DNA"/>
</dbReference>
<feature type="region of interest" description="Disordered" evidence="1">
    <location>
        <begin position="23"/>
        <end position="66"/>
    </location>
</feature>
<dbReference type="Proteomes" id="UP000707535">
    <property type="component" value="Unassembled WGS sequence"/>
</dbReference>
<keyword evidence="2" id="KW-0732">Signal</keyword>